<dbReference type="KEGG" id="baqk:QN215_00775"/>
<dbReference type="GO" id="GO:0003955">
    <property type="term" value="F:NAD(P)H dehydrogenase (quinone) activity"/>
    <property type="evidence" value="ECO:0007669"/>
    <property type="project" value="UniProtKB-EC"/>
</dbReference>
<evidence type="ECO:0000259" key="1">
    <source>
        <dbReference type="Pfam" id="PF05368"/>
    </source>
</evidence>
<feature type="domain" description="NmrA-like" evidence="1">
    <location>
        <begin position="4"/>
        <end position="244"/>
    </location>
</feature>
<dbReference type="InterPro" id="IPR052718">
    <property type="entry name" value="NmrA-type_oxidoreductase"/>
</dbReference>
<dbReference type="Pfam" id="PF05368">
    <property type="entry name" value="NmrA"/>
    <property type="match status" value="1"/>
</dbReference>
<dbReference type="SUPFAM" id="SSF51735">
    <property type="entry name" value="NAD(P)-binding Rossmann-fold domains"/>
    <property type="match status" value="1"/>
</dbReference>
<sequence>MTYLVTGATGGLGGYVLEYLKQLVPASDIIALVRNEGKAASLKEQGVQVRVGDYGDSDSLSAAFTGVDRLLLISGAPGNRQAEHAHVVNEAKKAGVSFIAYTSFANASNVDNMLSTDHQFTEQLIERSGMEHTFLRNNWYLENETALLKAALDTGELDSSAGDAAGDATVGWALKREYGEAAARVLSGRQENPSILELSGQPHTYKQLAQALSHASGKPVTSRDLDEDAFVDALEGKGLPEEAAKGTLGIQQLIKAGDLEVTSSDFEQTLGHPLASLEEGLKEVLGL</sequence>
<reference evidence="2" key="1">
    <citation type="submission" date="2023-07" db="EMBL/GenBank/DDBJ databases">
        <title>Bifidobacterium aquikefiriaerophilum sp. nov. and Bifidobacterium eccum sp. nov., isolated from water kefir.</title>
        <authorList>
            <person name="Breselge S."/>
            <person name="Bellassi P."/>
            <person name="Barcenilla C."/>
            <person name="Alvarez-Ordonez A."/>
            <person name="Morelli L."/>
            <person name="Cotter P.D."/>
        </authorList>
    </citation>
    <scope>NUCLEOTIDE SEQUENCE</scope>
    <source>
        <strain evidence="2">WK041_4_12</strain>
    </source>
</reference>
<dbReference type="PANTHER" id="PTHR47129">
    <property type="entry name" value="QUINONE OXIDOREDUCTASE 2"/>
    <property type="match status" value="1"/>
</dbReference>
<dbReference type="Gene3D" id="3.40.50.720">
    <property type="entry name" value="NAD(P)-binding Rossmann-like Domain"/>
    <property type="match status" value="1"/>
</dbReference>
<keyword evidence="2" id="KW-0560">Oxidoreductase</keyword>
<dbReference type="EMBL" id="CP129674">
    <property type="protein sequence ID" value="XDS44709.1"/>
    <property type="molecule type" value="Genomic_DNA"/>
</dbReference>
<evidence type="ECO:0000313" key="2">
    <source>
        <dbReference type="EMBL" id="XDS44709.1"/>
    </source>
</evidence>
<dbReference type="InterPro" id="IPR036291">
    <property type="entry name" value="NAD(P)-bd_dom_sf"/>
</dbReference>
<gene>
    <name evidence="2" type="ORF">QN215_00775</name>
</gene>
<dbReference type="CDD" id="cd05269">
    <property type="entry name" value="TMR_SDR_a"/>
    <property type="match status" value="1"/>
</dbReference>
<dbReference type="RefSeq" id="WP_369344253.1">
    <property type="nucleotide sequence ID" value="NZ_CP129674.1"/>
</dbReference>
<accession>A0AB39U780</accession>
<name>A0AB39U780_9BIFI</name>
<dbReference type="AlphaFoldDB" id="A0AB39U780"/>
<dbReference type="Gene3D" id="3.90.25.10">
    <property type="entry name" value="UDP-galactose 4-epimerase, domain 1"/>
    <property type="match status" value="1"/>
</dbReference>
<organism evidence="2">
    <name type="scientific">Bifidobacterium aquikefiricola</name>
    <dbReference type="NCBI Taxonomy" id="3059038"/>
    <lineage>
        <taxon>Bacteria</taxon>
        <taxon>Bacillati</taxon>
        <taxon>Actinomycetota</taxon>
        <taxon>Actinomycetes</taxon>
        <taxon>Bifidobacteriales</taxon>
        <taxon>Bifidobacteriaceae</taxon>
        <taxon>Bifidobacterium</taxon>
    </lineage>
</organism>
<proteinExistence type="predicted"/>
<dbReference type="EC" id="1.6.5.2" evidence="2"/>
<protein>
    <submittedName>
        <fullName evidence="2">SDR family oxidoreductase</fullName>
        <ecNumber evidence="2">1.6.5.2</ecNumber>
    </submittedName>
</protein>
<dbReference type="InterPro" id="IPR008030">
    <property type="entry name" value="NmrA-like"/>
</dbReference>
<dbReference type="PANTHER" id="PTHR47129:SF1">
    <property type="entry name" value="NMRA-LIKE DOMAIN-CONTAINING PROTEIN"/>
    <property type="match status" value="1"/>
</dbReference>